<protein>
    <submittedName>
        <fullName evidence="7">Monooxygenase</fullName>
    </submittedName>
</protein>
<dbReference type="Pfam" id="PF01494">
    <property type="entry name" value="FAD_binding_3"/>
    <property type="match status" value="1"/>
</dbReference>
<evidence type="ECO:0000256" key="1">
    <source>
        <dbReference type="ARBA" id="ARBA00007992"/>
    </source>
</evidence>
<keyword evidence="5 7" id="KW-0503">Monooxygenase</keyword>
<dbReference type="AlphaFoldDB" id="A0A9P4IGJ1"/>
<keyword evidence="8" id="KW-1185">Reference proteome</keyword>
<keyword evidence="3" id="KW-0274">FAD</keyword>
<dbReference type="Proteomes" id="UP000799772">
    <property type="component" value="Unassembled WGS sequence"/>
</dbReference>
<evidence type="ECO:0000256" key="2">
    <source>
        <dbReference type="ARBA" id="ARBA00022630"/>
    </source>
</evidence>
<feature type="domain" description="FAD-binding" evidence="6">
    <location>
        <begin position="2"/>
        <end position="353"/>
    </location>
</feature>
<comment type="caution">
    <text evidence="7">The sequence shown here is derived from an EMBL/GenBank/DDBJ whole genome shotgun (WGS) entry which is preliminary data.</text>
</comment>
<evidence type="ECO:0000313" key="7">
    <source>
        <dbReference type="EMBL" id="KAF2099603.1"/>
    </source>
</evidence>
<accession>A0A9P4IGJ1</accession>
<evidence type="ECO:0000256" key="3">
    <source>
        <dbReference type="ARBA" id="ARBA00022827"/>
    </source>
</evidence>
<sequence length="432" mass="47230">MEIIIVGAGIGGLSAALCLAIAGHKITIVESASQLAEIGAGVQMTPNATKYFWKWGLGPDILAKAALPAAFNVRQDVNGHIIGSVPFANFEARYGAPYIVIHRADIHRILHEHAVKAGVDIKLSCRVVKYDFDGGGIVLANGDRLQADLVVAVDGINSSARESLCAGNSETHLTKAGWAAYRARVPVSQIRSDPRTALVVSQHNCNCWVGDSLSVMTYMMKSSELLNMVLSHPDDVDTKTWSQEEYKAKILRLFDGWDPCVIALIEMAQPNVQNWPVEQVMPLRRWASSTGRFVLMGDAAHAMAFYLSMGVSMAVEDAAALAECLSLRSSSRASLAEAMLVFEKVRKARVEAVREASLHAGNTLHLPPGLQREARNASLLSDGLNEEERNVDRFYAEGNAYGIADRRIRDWCYGYDVIEAIQEGWSHRLGLK</sequence>
<gene>
    <name evidence="7" type="ORF">NA57DRAFT_55557</name>
</gene>
<dbReference type="OrthoDB" id="16820at2759"/>
<dbReference type="GO" id="GO:0004497">
    <property type="term" value="F:monooxygenase activity"/>
    <property type="evidence" value="ECO:0007669"/>
    <property type="project" value="UniProtKB-KW"/>
</dbReference>
<organism evidence="7 8">
    <name type="scientific">Rhizodiscina lignyota</name>
    <dbReference type="NCBI Taxonomy" id="1504668"/>
    <lineage>
        <taxon>Eukaryota</taxon>
        <taxon>Fungi</taxon>
        <taxon>Dikarya</taxon>
        <taxon>Ascomycota</taxon>
        <taxon>Pezizomycotina</taxon>
        <taxon>Dothideomycetes</taxon>
        <taxon>Pleosporomycetidae</taxon>
        <taxon>Aulographales</taxon>
        <taxon>Rhizodiscinaceae</taxon>
        <taxon>Rhizodiscina</taxon>
    </lineage>
</organism>
<dbReference type="SUPFAM" id="SSF54373">
    <property type="entry name" value="FAD-linked reductases, C-terminal domain"/>
    <property type="match status" value="1"/>
</dbReference>
<evidence type="ECO:0000259" key="6">
    <source>
        <dbReference type="Pfam" id="PF01494"/>
    </source>
</evidence>
<dbReference type="Gene3D" id="3.50.50.60">
    <property type="entry name" value="FAD/NAD(P)-binding domain"/>
    <property type="match status" value="1"/>
</dbReference>
<dbReference type="PANTHER" id="PTHR13789">
    <property type="entry name" value="MONOOXYGENASE"/>
    <property type="match status" value="1"/>
</dbReference>
<evidence type="ECO:0000313" key="8">
    <source>
        <dbReference type="Proteomes" id="UP000799772"/>
    </source>
</evidence>
<evidence type="ECO:0000256" key="4">
    <source>
        <dbReference type="ARBA" id="ARBA00023002"/>
    </source>
</evidence>
<dbReference type="InterPro" id="IPR036188">
    <property type="entry name" value="FAD/NAD-bd_sf"/>
</dbReference>
<proteinExistence type="inferred from homology"/>
<evidence type="ECO:0000256" key="5">
    <source>
        <dbReference type="ARBA" id="ARBA00023033"/>
    </source>
</evidence>
<comment type="similarity">
    <text evidence="1">Belongs to the paxM FAD-dependent monooxygenase family.</text>
</comment>
<keyword evidence="4" id="KW-0560">Oxidoreductase</keyword>
<name>A0A9P4IGJ1_9PEZI</name>
<dbReference type="InterPro" id="IPR002938">
    <property type="entry name" value="FAD-bd"/>
</dbReference>
<dbReference type="GO" id="GO:0071949">
    <property type="term" value="F:FAD binding"/>
    <property type="evidence" value="ECO:0007669"/>
    <property type="project" value="InterPro"/>
</dbReference>
<reference evidence="7" key="1">
    <citation type="journal article" date="2020" name="Stud. Mycol.">
        <title>101 Dothideomycetes genomes: a test case for predicting lifestyles and emergence of pathogens.</title>
        <authorList>
            <person name="Haridas S."/>
            <person name="Albert R."/>
            <person name="Binder M."/>
            <person name="Bloem J."/>
            <person name="Labutti K."/>
            <person name="Salamov A."/>
            <person name="Andreopoulos B."/>
            <person name="Baker S."/>
            <person name="Barry K."/>
            <person name="Bills G."/>
            <person name="Bluhm B."/>
            <person name="Cannon C."/>
            <person name="Castanera R."/>
            <person name="Culley D."/>
            <person name="Daum C."/>
            <person name="Ezra D."/>
            <person name="Gonzalez J."/>
            <person name="Henrissat B."/>
            <person name="Kuo A."/>
            <person name="Liang C."/>
            <person name="Lipzen A."/>
            <person name="Lutzoni F."/>
            <person name="Magnuson J."/>
            <person name="Mondo S."/>
            <person name="Nolan M."/>
            <person name="Ohm R."/>
            <person name="Pangilinan J."/>
            <person name="Park H.-J."/>
            <person name="Ramirez L."/>
            <person name="Alfaro M."/>
            <person name="Sun H."/>
            <person name="Tritt A."/>
            <person name="Yoshinaga Y."/>
            <person name="Zwiers L.-H."/>
            <person name="Turgeon B."/>
            <person name="Goodwin S."/>
            <person name="Spatafora J."/>
            <person name="Crous P."/>
            <person name="Grigoriev I."/>
        </authorList>
    </citation>
    <scope>NUCLEOTIDE SEQUENCE</scope>
    <source>
        <strain evidence="7">CBS 133067</strain>
    </source>
</reference>
<dbReference type="PANTHER" id="PTHR13789:SF306">
    <property type="entry name" value="HYDROXYLASE, PUTATIVE-RELATED"/>
    <property type="match status" value="1"/>
</dbReference>
<dbReference type="SUPFAM" id="SSF51905">
    <property type="entry name" value="FAD/NAD(P)-binding domain"/>
    <property type="match status" value="1"/>
</dbReference>
<dbReference type="InterPro" id="IPR050493">
    <property type="entry name" value="FAD-dep_Monooxygenase_BioMet"/>
</dbReference>
<dbReference type="PRINTS" id="PR00420">
    <property type="entry name" value="RNGMNOXGNASE"/>
</dbReference>
<dbReference type="EMBL" id="ML978125">
    <property type="protein sequence ID" value="KAF2099603.1"/>
    <property type="molecule type" value="Genomic_DNA"/>
</dbReference>
<keyword evidence="2" id="KW-0285">Flavoprotein</keyword>